<dbReference type="Proteomes" id="UP000241818">
    <property type="component" value="Unassembled WGS sequence"/>
</dbReference>
<reference evidence="1 2" key="1">
    <citation type="journal article" date="2018" name="New Phytol.">
        <title>Comparative genomics and transcriptomics depict ericoid mycorrhizal fungi as versatile saprotrophs and plant mutualists.</title>
        <authorList>
            <person name="Martino E."/>
            <person name="Morin E."/>
            <person name="Grelet G.A."/>
            <person name="Kuo A."/>
            <person name="Kohler A."/>
            <person name="Daghino S."/>
            <person name="Barry K.W."/>
            <person name="Cichocki N."/>
            <person name="Clum A."/>
            <person name="Dockter R.B."/>
            <person name="Hainaut M."/>
            <person name="Kuo R.C."/>
            <person name="LaButti K."/>
            <person name="Lindahl B.D."/>
            <person name="Lindquist E.A."/>
            <person name="Lipzen A."/>
            <person name="Khouja H.R."/>
            <person name="Magnuson J."/>
            <person name="Murat C."/>
            <person name="Ohm R.A."/>
            <person name="Singer S.W."/>
            <person name="Spatafora J.W."/>
            <person name="Wang M."/>
            <person name="Veneault-Fourrey C."/>
            <person name="Henrissat B."/>
            <person name="Grigoriev I.V."/>
            <person name="Martin F.M."/>
            <person name="Perotto S."/>
        </authorList>
    </citation>
    <scope>NUCLEOTIDE SEQUENCE [LARGE SCALE GENOMIC DNA]</scope>
    <source>
        <strain evidence="1 2">ATCC 22711</strain>
    </source>
</reference>
<protein>
    <submittedName>
        <fullName evidence="1">Uncharacterized protein</fullName>
    </submittedName>
</protein>
<dbReference type="STRING" id="857342.A0A2T3BCL8"/>
<dbReference type="InParanoid" id="A0A2T3BCL8"/>
<evidence type="ECO:0000313" key="1">
    <source>
        <dbReference type="EMBL" id="PSS27083.1"/>
    </source>
</evidence>
<sequence>MEYIEHETNLGAALNLPEFNRFEKLYGQKPTSSLNYLEDPLPRIGYITETQEDTFNVAAQPLLTLPMNELIRLAPSPLKESRLPQPTFSTLIDLVLHFHPRRPLQSSPPILAYERSLASSASDTGLFRIWCNDLRPALPTFYSMQACKSSTSSTGSLPMRPLLSGLDAWSREYKERVTTFLKAMREREDKSIKPGTLTDDQKLTGRMRDSWERGDFWIESFTFDALYWTRGIFRV</sequence>
<dbReference type="OrthoDB" id="5412996at2759"/>
<keyword evidence="2" id="KW-1185">Reference proteome</keyword>
<name>A0A2T3BCL8_AMORE</name>
<proteinExistence type="predicted"/>
<dbReference type="AlphaFoldDB" id="A0A2T3BCL8"/>
<gene>
    <name evidence="1" type="ORF">M430DRAFT_14389</name>
</gene>
<accession>A0A2T3BCL8</accession>
<evidence type="ECO:0000313" key="2">
    <source>
        <dbReference type="Proteomes" id="UP000241818"/>
    </source>
</evidence>
<dbReference type="GeneID" id="36570932"/>
<organism evidence="1 2">
    <name type="scientific">Amorphotheca resinae ATCC 22711</name>
    <dbReference type="NCBI Taxonomy" id="857342"/>
    <lineage>
        <taxon>Eukaryota</taxon>
        <taxon>Fungi</taxon>
        <taxon>Dikarya</taxon>
        <taxon>Ascomycota</taxon>
        <taxon>Pezizomycotina</taxon>
        <taxon>Leotiomycetes</taxon>
        <taxon>Helotiales</taxon>
        <taxon>Amorphothecaceae</taxon>
        <taxon>Amorphotheca</taxon>
    </lineage>
</organism>
<dbReference type="EMBL" id="KZ679006">
    <property type="protein sequence ID" value="PSS27083.1"/>
    <property type="molecule type" value="Genomic_DNA"/>
</dbReference>
<dbReference type="RefSeq" id="XP_024724608.1">
    <property type="nucleotide sequence ID" value="XM_024862851.1"/>
</dbReference>